<dbReference type="AlphaFoldDB" id="A0AAN7SVR4"/>
<keyword evidence="3" id="KW-1185">Reference proteome</keyword>
<organism evidence="2 3">
    <name type="scientific">Lithohypha guttulata</name>
    <dbReference type="NCBI Taxonomy" id="1690604"/>
    <lineage>
        <taxon>Eukaryota</taxon>
        <taxon>Fungi</taxon>
        <taxon>Dikarya</taxon>
        <taxon>Ascomycota</taxon>
        <taxon>Pezizomycotina</taxon>
        <taxon>Eurotiomycetes</taxon>
        <taxon>Chaetothyriomycetidae</taxon>
        <taxon>Chaetothyriales</taxon>
        <taxon>Trichomeriaceae</taxon>
        <taxon>Lithohypha</taxon>
    </lineage>
</organism>
<dbReference type="InterPro" id="IPR003010">
    <property type="entry name" value="C-N_Hydrolase"/>
</dbReference>
<dbReference type="Proteomes" id="UP001309876">
    <property type="component" value="Unassembled WGS sequence"/>
</dbReference>
<gene>
    <name evidence="2" type="ORF">LTR05_006738</name>
</gene>
<dbReference type="InterPro" id="IPR039703">
    <property type="entry name" value="Nta1"/>
</dbReference>
<dbReference type="PROSITE" id="PS50263">
    <property type="entry name" value="CN_HYDROLASE"/>
    <property type="match status" value="1"/>
</dbReference>
<proteinExistence type="predicted"/>
<dbReference type="InterPro" id="IPR036526">
    <property type="entry name" value="C-N_Hydrolase_sf"/>
</dbReference>
<reference evidence="2 3" key="1">
    <citation type="submission" date="2023-08" db="EMBL/GenBank/DDBJ databases">
        <title>Black Yeasts Isolated from many extreme environments.</title>
        <authorList>
            <person name="Coleine C."/>
            <person name="Stajich J.E."/>
            <person name="Selbmann L."/>
        </authorList>
    </citation>
    <scope>NUCLEOTIDE SEQUENCE [LARGE SCALE GENOMIC DNA]</scope>
    <source>
        <strain evidence="2 3">CCFEE 5910</strain>
    </source>
</reference>
<feature type="domain" description="CN hydrolase" evidence="1">
    <location>
        <begin position="43"/>
        <end position="362"/>
    </location>
</feature>
<evidence type="ECO:0000313" key="3">
    <source>
        <dbReference type="Proteomes" id="UP001309876"/>
    </source>
</evidence>
<comment type="caution">
    <text evidence="2">The sequence shown here is derived from an EMBL/GenBank/DDBJ whole genome shotgun (WGS) entry which is preliminary data.</text>
</comment>
<dbReference type="GO" id="GO:0008418">
    <property type="term" value="F:protein-N-terminal asparagine amidohydrolase activity"/>
    <property type="evidence" value="ECO:0007669"/>
    <property type="project" value="InterPro"/>
</dbReference>
<accession>A0AAN7SVR4</accession>
<sequence length="397" mass="43864">MNQDEQRDHSGYKRPMCLAFQSEILDTTIEFFTFVRQDKLDLYSPLLPSSLTSRNNVSIAANFSRAESLLMREERSGTLENIDLLVLPELAFTGYNHPSLAAIAPYLEPTADGPSTRWAIRTAKRLKCTVAVGYPEAATSLSPSGESGGNWNTAYDAKITADEGTIAYNSLVFVDAEGQVVAHHRKRFLYYTDEAWAQEGTSFYSGVLPMGNSGKRVKAAAGICMDVNPYKFEAPWTAYEFANHCRTAKAKVVVLSCAWLTRLSALELLEESVRPDMDTLSYWIERFRPLVEANGAEEEVIVVIANRTGDEGEAPRIGEVRYAGSSTVMGLKKSDKHGNAQVKIWDVMGRAQDGLLIIDTNTPAKFSVKRQAQPEMPNVAEADLEHKPVMETAFAAS</sequence>
<dbReference type="SUPFAM" id="SSF56317">
    <property type="entry name" value="Carbon-nitrogen hydrolase"/>
    <property type="match status" value="1"/>
</dbReference>
<name>A0AAN7SVR4_9EURO</name>
<evidence type="ECO:0000313" key="2">
    <source>
        <dbReference type="EMBL" id="KAK5082857.1"/>
    </source>
</evidence>
<evidence type="ECO:0000259" key="1">
    <source>
        <dbReference type="PROSITE" id="PS50263"/>
    </source>
</evidence>
<dbReference type="PANTHER" id="PTHR11750">
    <property type="entry name" value="PROTEIN N-TERMINAL AMIDASE"/>
    <property type="match status" value="1"/>
</dbReference>
<dbReference type="Gene3D" id="3.60.110.10">
    <property type="entry name" value="Carbon-nitrogen hydrolase"/>
    <property type="match status" value="1"/>
</dbReference>
<dbReference type="PANTHER" id="PTHR11750:SF26">
    <property type="entry name" value="PROTEIN N-TERMINAL AMIDASE"/>
    <property type="match status" value="1"/>
</dbReference>
<dbReference type="GO" id="GO:0070773">
    <property type="term" value="F:protein-N-terminal glutamine amidohydrolase activity"/>
    <property type="evidence" value="ECO:0007669"/>
    <property type="project" value="InterPro"/>
</dbReference>
<protein>
    <recommendedName>
        <fullName evidence="1">CN hydrolase domain-containing protein</fullName>
    </recommendedName>
</protein>
<dbReference type="GO" id="GO:0030163">
    <property type="term" value="P:protein catabolic process"/>
    <property type="evidence" value="ECO:0007669"/>
    <property type="project" value="TreeGrafter"/>
</dbReference>
<dbReference type="Pfam" id="PF00795">
    <property type="entry name" value="CN_hydrolase"/>
    <property type="match status" value="1"/>
</dbReference>
<dbReference type="EMBL" id="JAVRRJ010000007">
    <property type="protein sequence ID" value="KAK5082857.1"/>
    <property type="molecule type" value="Genomic_DNA"/>
</dbReference>